<organism evidence="5 6">
    <name type="scientific">Ceratocystis fimbriata CBS 114723</name>
    <dbReference type="NCBI Taxonomy" id="1035309"/>
    <lineage>
        <taxon>Eukaryota</taxon>
        <taxon>Fungi</taxon>
        <taxon>Dikarya</taxon>
        <taxon>Ascomycota</taxon>
        <taxon>Pezizomycotina</taxon>
        <taxon>Sordariomycetes</taxon>
        <taxon>Hypocreomycetidae</taxon>
        <taxon>Microascales</taxon>
        <taxon>Ceratocystidaceae</taxon>
        <taxon>Ceratocystis</taxon>
    </lineage>
</organism>
<dbReference type="InterPro" id="IPR039844">
    <property type="entry name" value="URB1"/>
</dbReference>
<feature type="domain" description="URB1 C-terminal" evidence="3">
    <location>
        <begin position="888"/>
        <end position="1078"/>
    </location>
</feature>
<dbReference type="InterPro" id="IPR021714">
    <property type="entry name" value="URB1_N"/>
</dbReference>
<dbReference type="Proteomes" id="UP000222788">
    <property type="component" value="Unassembled WGS sequence"/>
</dbReference>
<evidence type="ECO:0000313" key="6">
    <source>
        <dbReference type="Proteomes" id="UP000222788"/>
    </source>
</evidence>
<reference evidence="5 6" key="2">
    <citation type="journal article" date="2013" name="IMA Fungus">
        <title>IMA Genome-F 1: Ceratocystis fimbriata: Draft nuclear genome sequence for the plant pathogen, Ceratocystis fimbriata.</title>
        <authorList>
            <person name="Wilken P.M."/>
            <person name="Steenkamp E.T."/>
            <person name="Wingfield M.J."/>
            <person name="de Beer Z.W."/>
            <person name="Wingfield B.D."/>
        </authorList>
    </citation>
    <scope>NUCLEOTIDE SEQUENCE [LARGE SCALE GENOMIC DNA]</scope>
    <source>
        <strain evidence="5 6">CBS 114723</strain>
    </source>
</reference>
<feature type="region of interest" description="Disordered" evidence="1">
    <location>
        <begin position="814"/>
        <end position="841"/>
    </location>
</feature>
<dbReference type="GO" id="GO:0005730">
    <property type="term" value="C:nucleolus"/>
    <property type="evidence" value="ECO:0007669"/>
    <property type="project" value="TreeGrafter"/>
</dbReference>
<dbReference type="EMBL" id="APWK03000118">
    <property type="protein sequence ID" value="PHH50657.1"/>
    <property type="molecule type" value="Genomic_DNA"/>
</dbReference>
<evidence type="ECO:0000256" key="1">
    <source>
        <dbReference type="SAM" id="MobiDB-lite"/>
    </source>
</evidence>
<name>A0A2C5WXB5_9PEZI</name>
<dbReference type="SUPFAM" id="SSF48371">
    <property type="entry name" value="ARM repeat"/>
    <property type="match status" value="1"/>
</dbReference>
<dbReference type="STRING" id="1035309.A0A2C5WXB5"/>
<protein>
    <submittedName>
        <fullName evidence="5">Nucleolar pre-ribosomal-associated protein 1</fullName>
    </submittedName>
</protein>
<dbReference type="GO" id="GO:0000466">
    <property type="term" value="P:maturation of 5.8S rRNA from tricistronic rRNA transcript (SSU-rRNA, 5.8S rRNA, LSU-rRNA)"/>
    <property type="evidence" value="ECO:0007669"/>
    <property type="project" value="TreeGrafter"/>
</dbReference>
<dbReference type="Pfam" id="PF11707">
    <property type="entry name" value="Npa1"/>
    <property type="match status" value="1"/>
</dbReference>
<dbReference type="PANTHER" id="PTHR13500">
    <property type="entry name" value="NUCLEOLAR PRERIBOSOMAL-ASSOCIATED PROTEIN 1"/>
    <property type="match status" value="1"/>
</dbReference>
<feature type="domain" description="URB1 central HEAT repeat" evidence="4">
    <location>
        <begin position="638"/>
        <end position="806"/>
    </location>
</feature>
<accession>A0A2C5WXB5</accession>
<proteinExistence type="predicted"/>
<evidence type="ECO:0000259" key="4">
    <source>
        <dbReference type="Pfam" id="PF26140"/>
    </source>
</evidence>
<dbReference type="InterPro" id="IPR059018">
    <property type="entry name" value="HEAT_URB1"/>
</dbReference>
<evidence type="ECO:0000259" key="3">
    <source>
        <dbReference type="Pfam" id="PF16201"/>
    </source>
</evidence>
<dbReference type="OrthoDB" id="72892at2759"/>
<dbReference type="GO" id="GO:0000463">
    <property type="term" value="P:maturation of LSU-rRNA from tricistronic rRNA transcript (SSU-rRNA, 5.8S rRNA, LSU-rRNA)"/>
    <property type="evidence" value="ECO:0007669"/>
    <property type="project" value="TreeGrafter"/>
</dbReference>
<dbReference type="Pfam" id="PF26140">
    <property type="entry name" value="HEAT_URB1"/>
    <property type="match status" value="1"/>
</dbReference>
<feature type="domain" description="URB1 N-terminal" evidence="2">
    <location>
        <begin position="109"/>
        <end position="450"/>
    </location>
</feature>
<sequence length="1125" mass="125710">MGKRQPRDREADTLFQDGPMSIRKKQKVVHEVPTSEPITSSRQMRMLLTFDPDARKTRHGLQSFKLFLDSLNLAADGDADVPKNREMLALYLESTQPSPDDDNAVYMQGLFETWANAVQTHNDGLLSSVAVVLSLLLQVISSDLGLVRHGMGICEALLQDRHLKLIARNLSSDPSKGFVISPTLRLLREVVSLDGGVFARRVFRCRQYTLAEFVRNLEVKHNTEGIEDATKASVRTNSIRLLTTFLKYLPADDRRELVLTRGLMSHLTFLLKDDSPSVLSDLIESFTKYFLTDSKIPSHSKSLAFSAKILARFLNLYHYSHDANEPATIADKIHSFLMLACTSKDTGIMLNSSGFYPEGLDPTAVNSTRGCSGIMGVESLSWMDRYKTESPVVNTSLLEFILKLRPWANLKHSELLVGCFSACPELVAAYFQKQIAFTFDPKLSMTWIGYAAFLFNTIQLPIPEDFGSSARFSANIPPPSSIVLDSILPPALNQKVLTRCLDPKSPLVSFFATRLLVVAMQKLEEALKLHQEASESPIWRYAQRKLLDDFCHRIPDMKEVIRSYKAIPIDSVLHRATASHLLSLYYKQTPQIALAANFDASPLLISTLNHLETQFENARDKAVLLIELENLLEIASYSPGMRWFAKTEGLSMSPFTALLQLACNTSHAFHSSRLEDAISLIASEHQVVSKSSGLKPLVEAVRQSEDISEEGWLVLDNCIQRAAASPLKYIDLLQEFSGDNSGSEPSRLSLVLVTLSEQVPHVCKTVDDDILASLADLISKYASLLVLYGESVYSITALCVKMKEHLPWLQLPKAPKGSEAKEPVPFESKPADVGPSKANDPPRPDYATALEAICADVADADLDNSALTRWAIKNPEDLIDDGYAISVFKLLQSEHTSIRREALVNLRKMAVKVKESSHPEKEQVWLLISELVESCHNTVASSPAPSQFVAFASHSLSIISNPLHALYPKINRFLTKGPIWTPTKLPLIHDILHGEPSEDDKLYIELSWLFSYLLDCLQTKEDLAVFYRNNWMEKILCAGCNPNFRATLRGKVHRIIYKITCLEGGSTMLVTRFGIVSWLKTQKAQATQPSEASVYQALTQRIWETCDKKHVEEWSGEGMSWAVEN</sequence>
<reference evidence="5 6" key="1">
    <citation type="journal article" date="2013" name="Fungal Biol.">
        <title>Analysis of microsatellite markers in the genome of the plant pathogen Ceratocystis fimbriata.</title>
        <authorList>
            <person name="Simpson M.C."/>
            <person name="Wilken P.M."/>
            <person name="Coetzee M.P."/>
            <person name="Wingfield M.J."/>
            <person name="Wingfield B.D."/>
        </authorList>
    </citation>
    <scope>NUCLEOTIDE SEQUENCE [LARGE SCALE GENOMIC DNA]</scope>
    <source>
        <strain evidence="5 6">CBS 114723</strain>
    </source>
</reference>
<comment type="caution">
    <text evidence="5">The sequence shown here is derived from an EMBL/GenBank/DDBJ whole genome shotgun (WGS) entry which is preliminary data.</text>
</comment>
<dbReference type="Pfam" id="PF16201">
    <property type="entry name" value="NopRA1"/>
    <property type="match status" value="1"/>
</dbReference>
<dbReference type="PANTHER" id="PTHR13500:SF0">
    <property type="entry name" value="NUCLEOLAR PRE-RIBOSOMAL-ASSOCIATED PROTEIN 1"/>
    <property type="match status" value="1"/>
</dbReference>
<gene>
    <name evidence="5" type="primary">URB1</name>
    <name evidence="5" type="ORF">CFIMG_003421RA</name>
</gene>
<keyword evidence="6" id="KW-1185">Reference proteome</keyword>
<dbReference type="InterPro" id="IPR016024">
    <property type="entry name" value="ARM-type_fold"/>
</dbReference>
<dbReference type="InterPro" id="IPR032436">
    <property type="entry name" value="URB1_C"/>
</dbReference>
<evidence type="ECO:0000259" key="2">
    <source>
        <dbReference type="Pfam" id="PF11707"/>
    </source>
</evidence>
<dbReference type="AlphaFoldDB" id="A0A2C5WXB5"/>
<evidence type="ECO:0000313" key="5">
    <source>
        <dbReference type="EMBL" id="PHH50657.1"/>
    </source>
</evidence>